<evidence type="ECO:0000256" key="1">
    <source>
        <dbReference type="ARBA" id="ARBA00008857"/>
    </source>
</evidence>
<protein>
    <recommendedName>
        <fullName evidence="5">Tyr recombinase domain-containing protein</fullName>
    </recommendedName>
</protein>
<dbReference type="InterPro" id="IPR013762">
    <property type="entry name" value="Integrase-like_cat_sf"/>
</dbReference>
<dbReference type="Gene3D" id="1.10.150.130">
    <property type="match status" value="1"/>
</dbReference>
<gene>
    <name evidence="6" type="ORF">A142_15695</name>
</gene>
<evidence type="ECO:0000313" key="7">
    <source>
        <dbReference type="Proteomes" id="UP000094802"/>
    </source>
</evidence>
<evidence type="ECO:0000313" key="6">
    <source>
        <dbReference type="EMBL" id="OEF94890.1"/>
    </source>
</evidence>
<proteinExistence type="inferred from homology"/>
<feature type="domain" description="Tyr recombinase" evidence="5">
    <location>
        <begin position="152"/>
        <end position="368"/>
    </location>
</feature>
<keyword evidence="4" id="KW-0233">DNA recombination</keyword>
<dbReference type="PANTHER" id="PTHR30349:SF41">
    <property type="entry name" value="INTEGRASE_RECOMBINASE PROTEIN MJ0367-RELATED"/>
    <property type="match status" value="1"/>
</dbReference>
<comment type="caution">
    <text evidence="6">The sequence shown here is derived from an EMBL/GenBank/DDBJ whole genome shotgun (WGS) entry which is preliminary data.</text>
</comment>
<dbReference type="OrthoDB" id="6263279at2"/>
<dbReference type="InterPro" id="IPR050090">
    <property type="entry name" value="Tyrosine_recombinase_XerCD"/>
</dbReference>
<dbReference type="GO" id="GO:0006310">
    <property type="term" value="P:DNA recombination"/>
    <property type="evidence" value="ECO:0007669"/>
    <property type="project" value="UniProtKB-KW"/>
</dbReference>
<evidence type="ECO:0000256" key="3">
    <source>
        <dbReference type="ARBA" id="ARBA00023125"/>
    </source>
</evidence>
<dbReference type="GO" id="GO:0003677">
    <property type="term" value="F:DNA binding"/>
    <property type="evidence" value="ECO:0007669"/>
    <property type="project" value="UniProtKB-KW"/>
</dbReference>
<evidence type="ECO:0000259" key="5">
    <source>
        <dbReference type="PROSITE" id="PS51898"/>
    </source>
</evidence>
<evidence type="ECO:0000256" key="2">
    <source>
        <dbReference type="ARBA" id="ARBA00022908"/>
    </source>
</evidence>
<dbReference type="Pfam" id="PF00589">
    <property type="entry name" value="Phage_integrase"/>
    <property type="match status" value="1"/>
</dbReference>
<dbReference type="SUPFAM" id="SSF47823">
    <property type="entry name" value="lambda integrase-like, N-terminal domain"/>
    <property type="match status" value="1"/>
</dbReference>
<keyword evidence="3" id="KW-0238">DNA-binding</keyword>
<accession>A0A1E5FWL5</accession>
<dbReference type="PANTHER" id="PTHR30349">
    <property type="entry name" value="PHAGE INTEGRASE-RELATED"/>
    <property type="match status" value="1"/>
</dbReference>
<dbReference type="InterPro" id="IPR002104">
    <property type="entry name" value="Integrase_catalytic"/>
</dbReference>
<sequence>MVGTEISLHTDFSRLRPEHVHQAIMLARKHGTSNEQYQKIQDAIHHLLREFNKREERYAKNSLSQLYSNWSRFEKWCHEHEHHPLPAAAETIELFFEDKVDDLHRNSNRSYAWAISKIHRISGCPDPFLDEIVRDKMAGIFRRKVEAGERIVQASAFREKHLDRITELWRHSPSLRYRRDLALLTVAYETLLRASEIANIRFGHLEYPGDGTALLTIPITKSNHSGEPDTVVFSPEAVDIIHEYVELAGLDDTDEQAFLFVGVSRHNTPYRPKLIDPDHPESGKKHKKMTSWTIEQIFNKAWEALNLGKVGIATFTGHSARVGACQDLLTDGYTILQVQQAGRWSTPAMVMRYGRGILAKDGAMAQKRASRGRK</sequence>
<dbReference type="GO" id="GO:0015074">
    <property type="term" value="P:DNA integration"/>
    <property type="evidence" value="ECO:0007669"/>
    <property type="project" value="UniProtKB-KW"/>
</dbReference>
<dbReference type="EMBL" id="AJZD02000027">
    <property type="protein sequence ID" value="OEF94890.1"/>
    <property type="molecule type" value="Genomic_DNA"/>
</dbReference>
<dbReference type="InterPro" id="IPR010998">
    <property type="entry name" value="Integrase_recombinase_N"/>
</dbReference>
<dbReference type="InterPro" id="IPR011010">
    <property type="entry name" value="DNA_brk_join_enz"/>
</dbReference>
<comment type="similarity">
    <text evidence="1">Belongs to the 'phage' integrase family.</text>
</comment>
<organism evidence="6 7">
    <name type="scientific">Vibrio splendidus 12E03</name>
    <dbReference type="NCBI Taxonomy" id="1191305"/>
    <lineage>
        <taxon>Bacteria</taxon>
        <taxon>Pseudomonadati</taxon>
        <taxon>Pseudomonadota</taxon>
        <taxon>Gammaproteobacteria</taxon>
        <taxon>Vibrionales</taxon>
        <taxon>Vibrionaceae</taxon>
        <taxon>Vibrio</taxon>
    </lineage>
</organism>
<dbReference type="SUPFAM" id="SSF56349">
    <property type="entry name" value="DNA breaking-rejoining enzymes"/>
    <property type="match status" value="1"/>
</dbReference>
<name>A0A1E5FWL5_VIBSP</name>
<dbReference type="Gene3D" id="1.10.443.10">
    <property type="entry name" value="Intergrase catalytic core"/>
    <property type="match status" value="1"/>
</dbReference>
<evidence type="ECO:0000256" key="4">
    <source>
        <dbReference type="ARBA" id="ARBA00023172"/>
    </source>
</evidence>
<dbReference type="Proteomes" id="UP000094802">
    <property type="component" value="Unassembled WGS sequence"/>
</dbReference>
<dbReference type="PROSITE" id="PS51898">
    <property type="entry name" value="TYR_RECOMBINASE"/>
    <property type="match status" value="1"/>
</dbReference>
<keyword evidence="2" id="KW-0229">DNA integration</keyword>
<reference evidence="6 7" key="1">
    <citation type="journal article" date="2012" name="Science">
        <title>Ecological populations of bacteria act as socially cohesive units of antibiotic production and resistance.</title>
        <authorList>
            <person name="Cordero O.X."/>
            <person name="Wildschutte H."/>
            <person name="Kirkup B."/>
            <person name="Proehl S."/>
            <person name="Ngo L."/>
            <person name="Hussain F."/>
            <person name="Le Roux F."/>
            <person name="Mincer T."/>
            <person name="Polz M.F."/>
        </authorList>
    </citation>
    <scope>NUCLEOTIDE SEQUENCE [LARGE SCALE GENOMIC DNA]</scope>
    <source>
        <strain evidence="6 7">12E03</strain>
    </source>
</reference>
<dbReference type="RefSeq" id="WP_019826720.1">
    <property type="nucleotide sequence ID" value="NZ_AJZD02000027.1"/>
</dbReference>
<dbReference type="AlphaFoldDB" id="A0A1E5FWL5"/>